<keyword evidence="4" id="KW-0238">DNA-binding</keyword>
<evidence type="ECO:0000313" key="8">
    <source>
        <dbReference type="Proteomes" id="UP000002357"/>
    </source>
</evidence>
<dbReference type="OrthoDB" id="9802944at2"/>
<organism evidence="7 8">
    <name type="scientific">Streptomyces clavuligerus</name>
    <dbReference type="NCBI Taxonomy" id="1901"/>
    <lineage>
        <taxon>Bacteria</taxon>
        <taxon>Bacillati</taxon>
        <taxon>Actinomycetota</taxon>
        <taxon>Actinomycetes</taxon>
        <taxon>Kitasatosporales</taxon>
        <taxon>Streptomycetaceae</taxon>
        <taxon>Streptomyces</taxon>
    </lineage>
</organism>
<name>E2Q0G0_STRCL</name>
<dbReference type="PANTHER" id="PTHR30204:SF0">
    <property type="entry name" value="REDOX-SENSITIVE TRANSCRIPTIONAL ACTIVATOR SOXR"/>
    <property type="match status" value="1"/>
</dbReference>
<dbReference type="NCBIfam" id="TIGR01950">
    <property type="entry name" value="SoxR"/>
    <property type="match status" value="1"/>
</dbReference>
<sequence>MTAGSGVRSRASEAEGTGVEQRPSDLLTVGEVARRAGVATSAVRFYEAQGLISSERTTGNQRRYRRHVLRRLSLILAAKRLGVPLAEVAEVFAELPGERMPGKRDWERISRRWAARLAARRREIERLEREIAGCIGCGCLSLQRCRVLNPQDALATEGTGARRLIEEA</sequence>
<protein>
    <submittedName>
        <fullName evidence="7">Redox-sensitive transcriptional activator SoxR</fullName>
    </submittedName>
</protein>
<dbReference type="GO" id="GO:0006979">
    <property type="term" value="P:response to oxidative stress"/>
    <property type="evidence" value="ECO:0007669"/>
    <property type="project" value="InterPro"/>
</dbReference>
<dbReference type="AlphaFoldDB" id="E2Q0G0"/>
<keyword evidence="8" id="KW-1185">Reference proteome</keyword>
<dbReference type="GO" id="GO:0051537">
    <property type="term" value="F:2 iron, 2 sulfur cluster binding"/>
    <property type="evidence" value="ECO:0007669"/>
    <property type="project" value="UniProtKB-KW"/>
</dbReference>
<dbReference type="GeneID" id="93728168"/>
<evidence type="ECO:0000256" key="3">
    <source>
        <dbReference type="ARBA" id="ARBA00023014"/>
    </source>
</evidence>
<dbReference type="eggNOG" id="COG0789">
    <property type="taxonomic scope" value="Bacteria"/>
</dbReference>
<evidence type="ECO:0000256" key="5">
    <source>
        <dbReference type="SAM" id="MobiDB-lite"/>
    </source>
</evidence>
<feature type="region of interest" description="Disordered" evidence="5">
    <location>
        <begin position="1"/>
        <end position="23"/>
    </location>
</feature>
<dbReference type="PANTHER" id="PTHR30204">
    <property type="entry name" value="REDOX-CYCLING DRUG-SENSING TRANSCRIPTIONAL ACTIVATOR SOXR"/>
    <property type="match status" value="1"/>
</dbReference>
<proteinExistence type="predicted"/>
<dbReference type="EMBL" id="CM000913">
    <property type="protein sequence ID" value="EFG10503.1"/>
    <property type="molecule type" value="Genomic_DNA"/>
</dbReference>
<dbReference type="Pfam" id="PF13411">
    <property type="entry name" value="MerR_1"/>
    <property type="match status" value="1"/>
</dbReference>
<dbReference type="InterPro" id="IPR047057">
    <property type="entry name" value="MerR_fam"/>
</dbReference>
<dbReference type="InterPro" id="IPR009061">
    <property type="entry name" value="DNA-bd_dom_put_sf"/>
</dbReference>
<dbReference type="InterPro" id="IPR010211">
    <property type="entry name" value="Redox-sen_tscrpt-act_SoxR"/>
</dbReference>
<dbReference type="STRING" id="1901.BB341_01355"/>
<dbReference type="PROSITE" id="PS00552">
    <property type="entry name" value="HTH_MERR_1"/>
    <property type="match status" value="1"/>
</dbReference>
<evidence type="ECO:0000256" key="2">
    <source>
        <dbReference type="ARBA" id="ARBA00023004"/>
    </source>
</evidence>
<dbReference type="Proteomes" id="UP000002357">
    <property type="component" value="Chromosome"/>
</dbReference>
<gene>
    <name evidence="7" type="ORF">SCLAV_5436</name>
</gene>
<dbReference type="GO" id="GO:0003677">
    <property type="term" value="F:DNA binding"/>
    <property type="evidence" value="ECO:0007669"/>
    <property type="project" value="UniProtKB-KW"/>
</dbReference>
<accession>E2Q0G0</accession>
<keyword evidence="3" id="KW-0411">Iron-sulfur</keyword>
<dbReference type="SMART" id="SM00422">
    <property type="entry name" value="HTH_MERR"/>
    <property type="match status" value="1"/>
</dbReference>
<dbReference type="RefSeq" id="WP_003962636.1">
    <property type="nucleotide sequence ID" value="NZ_CM000913.1"/>
</dbReference>
<dbReference type="InterPro" id="IPR000551">
    <property type="entry name" value="MerR-type_HTH_dom"/>
</dbReference>
<keyword evidence="2" id="KW-0408">Iron</keyword>
<dbReference type="GO" id="GO:0003700">
    <property type="term" value="F:DNA-binding transcription factor activity"/>
    <property type="evidence" value="ECO:0007669"/>
    <property type="project" value="InterPro"/>
</dbReference>
<keyword evidence="1" id="KW-0479">Metal-binding</keyword>
<evidence type="ECO:0000256" key="4">
    <source>
        <dbReference type="ARBA" id="ARBA00023125"/>
    </source>
</evidence>
<keyword evidence="1" id="KW-0001">2Fe-2S</keyword>
<reference evidence="7 8" key="1">
    <citation type="journal article" date="2010" name="Genome Biol. Evol.">
        <title>The sequence of a 1.8-mb bacterial linear plasmid reveals a rich evolutionary reservoir of secondary metabolic pathways.</title>
        <authorList>
            <person name="Medema M.H."/>
            <person name="Trefzer A."/>
            <person name="Kovalchuk A."/>
            <person name="van den Berg M."/>
            <person name="Mueller U."/>
            <person name="Heijne W."/>
            <person name="Wu L."/>
            <person name="Alam M.T."/>
            <person name="Ronning C.M."/>
            <person name="Nierman W.C."/>
            <person name="Bovenberg R.A.L."/>
            <person name="Breitling R."/>
            <person name="Takano E."/>
        </authorList>
    </citation>
    <scope>NUCLEOTIDE SEQUENCE [LARGE SCALE GENOMIC DNA]</scope>
    <source>
        <strain evidence="8">ATCC 27064 / DSM 738 / JCM 4710 / NBRC 13307 / NCIMB 12785 / NRRL 3585 / VKM Ac-602</strain>
    </source>
</reference>
<evidence type="ECO:0000256" key="1">
    <source>
        <dbReference type="ARBA" id="ARBA00022714"/>
    </source>
</evidence>
<evidence type="ECO:0000259" key="6">
    <source>
        <dbReference type="PROSITE" id="PS50937"/>
    </source>
</evidence>
<dbReference type="Gene3D" id="1.10.1660.10">
    <property type="match status" value="1"/>
</dbReference>
<dbReference type="SUPFAM" id="SSF46955">
    <property type="entry name" value="Putative DNA-binding domain"/>
    <property type="match status" value="1"/>
</dbReference>
<feature type="domain" description="HTH merR-type" evidence="6">
    <location>
        <begin position="26"/>
        <end position="94"/>
    </location>
</feature>
<evidence type="ECO:0000313" key="7">
    <source>
        <dbReference type="EMBL" id="EFG10503.1"/>
    </source>
</evidence>
<dbReference type="PRINTS" id="PR00040">
    <property type="entry name" value="HTHMERR"/>
</dbReference>
<dbReference type="PROSITE" id="PS50937">
    <property type="entry name" value="HTH_MERR_2"/>
    <property type="match status" value="1"/>
</dbReference>